<reference evidence="10 11" key="1">
    <citation type="journal article" date="2021" name="Nat. Plants">
        <title>The Taxus genome provides insights into paclitaxel biosynthesis.</title>
        <authorList>
            <person name="Xiong X."/>
            <person name="Gou J."/>
            <person name="Liao Q."/>
            <person name="Li Y."/>
            <person name="Zhou Q."/>
            <person name="Bi G."/>
            <person name="Li C."/>
            <person name="Du R."/>
            <person name="Wang X."/>
            <person name="Sun T."/>
            <person name="Guo L."/>
            <person name="Liang H."/>
            <person name="Lu P."/>
            <person name="Wu Y."/>
            <person name="Zhang Z."/>
            <person name="Ro D.K."/>
            <person name="Shang Y."/>
            <person name="Huang S."/>
            <person name="Yan J."/>
        </authorList>
    </citation>
    <scope>NUCLEOTIDE SEQUENCE [LARGE SCALE GENOMIC DNA]</scope>
    <source>
        <strain evidence="10">Ta-2019</strain>
    </source>
</reference>
<comment type="subcellular location">
    <subcellularLocation>
        <location evidence="1">Membrane</location>
        <topology evidence="1">Multi-pass membrane protein</topology>
    </subcellularLocation>
</comment>
<feature type="transmembrane region" description="Helical" evidence="9">
    <location>
        <begin position="71"/>
        <end position="95"/>
    </location>
</feature>
<evidence type="ECO:0000256" key="9">
    <source>
        <dbReference type="SAM" id="Phobius"/>
    </source>
</evidence>
<dbReference type="GO" id="GO:0035673">
    <property type="term" value="F:oligopeptide transmembrane transporter activity"/>
    <property type="evidence" value="ECO:0007669"/>
    <property type="project" value="InterPro"/>
</dbReference>
<evidence type="ECO:0008006" key="12">
    <source>
        <dbReference type="Google" id="ProtNLM"/>
    </source>
</evidence>
<evidence type="ECO:0000256" key="2">
    <source>
        <dbReference type="ARBA" id="ARBA00005484"/>
    </source>
</evidence>
<dbReference type="AlphaFoldDB" id="A0AA38L986"/>
<dbReference type="Pfam" id="PF03169">
    <property type="entry name" value="OPT"/>
    <property type="match status" value="1"/>
</dbReference>
<keyword evidence="5" id="KW-0571">Peptide transport</keyword>
<keyword evidence="11" id="KW-1185">Reference proteome</keyword>
<dbReference type="GO" id="GO:0015031">
    <property type="term" value="P:protein transport"/>
    <property type="evidence" value="ECO:0007669"/>
    <property type="project" value="UniProtKB-KW"/>
</dbReference>
<feature type="non-terminal residue" evidence="10">
    <location>
        <position position="1"/>
    </location>
</feature>
<evidence type="ECO:0000313" key="11">
    <source>
        <dbReference type="Proteomes" id="UP000824469"/>
    </source>
</evidence>
<feature type="transmembrane region" description="Helical" evidence="9">
    <location>
        <begin position="413"/>
        <end position="433"/>
    </location>
</feature>
<dbReference type="Proteomes" id="UP000824469">
    <property type="component" value="Unassembled WGS sequence"/>
</dbReference>
<feature type="transmembrane region" description="Helical" evidence="9">
    <location>
        <begin position="115"/>
        <end position="137"/>
    </location>
</feature>
<dbReference type="OMA" id="TSAYCFW"/>
<sequence>MIISLFAGGGEKVHDQSPIEEVALTVPITDDPNLPVMTFRMWSLGLLSCIILAIANQFFSYRSNPLTISGFSAQIAVLPLGHLMAATLPTKILRFPCTNWHFSLNPGPFNIKEHVLITIFANAGAGGVYAISILTIIKAFYKRHIGFVAAWLLSVTTQVLGFGWAGIFRKILVETSYMWWPMNLVQVSLFRALHEDEKRPKGGLTRMQFFIVVLTASFSYYIIPNFLFPSVTAFSILCWIWKESVTAQQIGSGLKGLGIGSFALDWAVVSSYLRSPLATPWFAIANVMAGFMIIMYIIIPLAYWSNAYNAKAFPIFSSDLFTDSGQKYNTSRVLTDYFGFNADAYQDYSRLHMSILFAFTYGLSFATLSATISHVVVFHGKYIWNTTKAALGNENIDVHSRLMRENYKAVPQYWFMILLVLTIGVAIATCQMFEKQLQLPWWGVLLACLLAVTLTLPIGIITATTNMTPGMKIINEYIIGYLYPGKPVANVIFKTYGNTTMLQAITFLSDFKLGHYMKIPPRSMFVVQVVGTLVAASVYFGTAWWLLESVENMCNPELLPEGSPWTCPYDRVFYNASVIWGVVGPKRIFGSMGLYKNQNWFFL</sequence>
<evidence type="ECO:0000256" key="8">
    <source>
        <dbReference type="ARBA" id="ARBA00023136"/>
    </source>
</evidence>
<evidence type="ECO:0000313" key="10">
    <source>
        <dbReference type="EMBL" id="KAH9316609.1"/>
    </source>
</evidence>
<gene>
    <name evidence="10" type="ORF">KI387_025236</name>
</gene>
<feature type="transmembrane region" description="Helical" evidence="9">
    <location>
        <begin position="439"/>
        <end position="463"/>
    </location>
</feature>
<keyword evidence="8 9" id="KW-0472">Membrane</keyword>
<dbReference type="PANTHER" id="PTHR22601">
    <property type="entry name" value="ISP4 LIKE PROTEIN"/>
    <property type="match status" value="1"/>
</dbReference>
<protein>
    <recommendedName>
        <fullName evidence="12">Oligopeptide transporter</fullName>
    </recommendedName>
</protein>
<keyword evidence="4 9" id="KW-0812">Transmembrane</keyword>
<feature type="transmembrane region" description="Helical" evidence="9">
    <location>
        <begin position="39"/>
        <end position="59"/>
    </location>
</feature>
<dbReference type="NCBIfam" id="TIGR00728">
    <property type="entry name" value="OPT_sfam"/>
    <property type="match status" value="1"/>
</dbReference>
<evidence type="ECO:0000256" key="1">
    <source>
        <dbReference type="ARBA" id="ARBA00004141"/>
    </source>
</evidence>
<comment type="caution">
    <text evidence="10">The sequence shown here is derived from an EMBL/GenBank/DDBJ whole genome shotgun (WGS) entry which is preliminary data.</text>
</comment>
<feature type="transmembrane region" description="Helical" evidence="9">
    <location>
        <begin position="144"/>
        <end position="165"/>
    </location>
</feature>
<keyword evidence="7 9" id="KW-1133">Transmembrane helix</keyword>
<accession>A0AA38L986</accession>
<keyword evidence="3" id="KW-0813">Transport</keyword>
<dbReference type="EMBL" id="JAHRHJ020000005">
    <property type="protein sequence ID" value="KAH9316609.1"/>
    <property type="molecule type" value="Genomic_DNA"/>
</dbReference>
<dbReference type="InterPro" id="IPR004648">
    <property type="entry name" value="Oligpept_transpt"/>
</dbReference>
<proteinExistence type="inferred from homology"/>
<keyword evidence="6" id="KW-0653">Protein transport</keyword>
<dbReference type="InterPro" id="IPR004813">
    <property type="entry name" value="OPT"/>
</dbReference>
<evidence type="ECO:0000256" key="3">
    <source>
        <dbReference type="ARBA" id="ARBA00022448"/>
    </source>
</evidence>
<name>A0AA38L986_TAXCH</name>
<evidence type="ECO:0000256" key="4">
    <source>
        <dbReference type="ARBA" id="ARBA00022692"/>
    </source>
</evidence>
<dbReference type="GO" id="GO:0016020">
    <property type="term" value="C:membrane"/>
    <property type="evidence" value="ECO:0007669"/>
    <property type="project" value="UniProtKB-SubCell"/>
</dbReference>
<evidence type="ECO:0000256" key="5">
    <source>
        <dbReference type="ARBA" id="ARBA00022856"/>
    </source>
</evidence>
<evidence type="ECO:0000256" key="7">
    <source>
        <dbReference type="ARBA" id="ARBA00022989"/>
    </source>
</evidence>
<comment type="similarity">
    <text evidence="2">Belongs to the oligopeptide OPT transporter (TC 2.A.67.1) family.</text>
</comment>
<organism evidence="10 11">
    <name type="scientific">Taxus chinensis</name>
    <name type="common">Chinese yew</name>
    <name type="synonym">Taxus wallichiana var. chinensis</name>
    <dbReference type="NCBI Taxonomy" id="29808"/>
    <lineage>
        <taxon>Eukaryota</taxon>
        <taxon>Viridiplantae</taxon>
        <taxon>Streptophyta</taxon>
        <taxon>Embryophyta</taxon>
        <taxon>Tracheophyta</taxon>
        <taxon>Spermatophyta</taxon>
        <taxon>Pinopsida</taxon>
        <taxon>Pinidae</taxon>
        <taxon>Conifers II</taxon>
        <taxon>Cupressales</taxon>
        <taxon>Taxaceae</taxon>
        <taxon>Taxus</taxon>
    </lineage>
</organism>
<feature type="transmembrane region" description="Helical" evidence="9">
    <location>
        <begin position="281"/>
        <end position="304"/>
    </location>
</feature>
<feature type="transmembrane region" description="Helical" evidence="9">
    <location>
        <begin position="525"/>
        <end position="547"/>
    </location>
</feature>
<dbReference type="NCBIfam" id="TIGR00727">
    <property type="entry name" value="ISP4_OPT"/>
    <property type="match status" value="1"/>
</dbReference>
<feature type="transmembrane region" description="Helical" evidence="9">
    <location>
        <begin position="355"/>
        <end position="378"/>
    </location>
</feature>
<evidence type="ECO:0000256" key="6">
    <source>
        <dbReference type="ARBA" id="ARBA00022927"/>
    </source>
</evidence>